<gene>
    <name evidence="9" type="ORF">DVT68_07260</name>
</gene>
<dbReference type="Pfam" id="PF00194">
    <property type="entry name" value="Carb_anhydrase"/>
    <property type="match status" value="1"/>
</dbReference>
<dbReference type="PANTHER" id="PTHR18952">
    <property type="entry name" value="CARBONIC ANHYDRASE"/>
    <property type="match status" value="1"/>
</dbReference>
<dbReference type="PROSITE" id="PS51144">
    <property type="entry name" value="ALPHA_CA_2"/>
    <property type="match status" value="1"/>
</dbReference>
<dbReference type="SUPFAM" id="SSF51069">
    <property type="entry name" value="Carbonic anhydrase"/>
    <property type="match status" value="1"/>
</dbReference>
<dbReference type="GO" id="GO:0008270">
    <property type="term" value="F:zinc ion binding"/>
    <property type="evidence" value="ECO:0007669"/>
    <property type="project" value="InterPro"/>
</dbReference>
<dbReference type="InterPro" id="IPR001148">
    <property type="entry name" value="CA_dom"/>
</dbReference>
<dbReference type="RefSeq" id="WP_114824300.1">
    <property type="nucleotide sequence ID" value="NZ_QQSY01000001.1"/>
</dbReference>
<evidence type="ECO:0000256" key="5">
    <source>
        <dbReference type="ARBA" id="ARBA00023239"/>
    </source>
</evidence>
<evidence type="ECO:0000256" key="3">
    <source>
        <dbReference type="ARBA" id="ARBA00022723"/>
    </source>
</evidence>
<dbReference type="AlphaFoldDB" id="A0A370KD44"/>
<dbReference type="OrthoDB" id="5327615at2"/>
<evidence type="ECO:0000256" key="7">
    <source>
        <dbReference type="SAM" id="SignalP"/>
    </source>
</evidence>
<dbReference type="Gene3D" id="3.10.200.10">
    <property type="entry name" value="Alpha carbonic anhydrase"/>
    <property type="match status" value="1"/>
</dbReference>
<dbReference type="GO" id="GO:0004089">
    <property type="term" value="F:carbonate dehydratase activity"/>
    <property type="evidence" value="ECO:0007669"/>
    <property type="project" value="UniProtKB-EC"/>
</dbReference>
<accession>A0A370KD44</accession>
<keyword evidence="4" id="KW-0862">Zinc</keyword>
<feature type="chain" id="PRO_5016771028" description="carbonic anhydrase" evidence="7">
    <location>
        <begin position="31"/>
        <end position="266"/>
    </location>
</feature>
<keyword evidence="5" id="KW-0456">Lyase</keyword>
<comment type="caution">
    <text evidence="9">The sequence shown here is derived from an EMBL/GenBank/DDBJ whole genome shotgun (WGS) entry which is preliminary data.</text>
</comment>
<dbReference type="InterPro" id="IPR041891">
    <property type="entry name" value="Alpha_CA_prokaryot-like"/>
</dbReference>
<evidence type="ECO:0000256" key="2">
    <source>
        <dbReference type="ARBA" id="ARBA00012925"/>
    </source>
</evidence>
<dbReference type="EC" id="4.2.1.1" evidence="2"/>
<feature type="domain" description="Alpha-carbonic anhydrase" evidence="8">
    <location>
        <begin position="40"/>
        <end position="266"/>
    </location>
</feature>
<evidence type="ECO:0000313" key="10">
    <source>
        <dbReference type="Proteomes" id="UP000254711"/>
    </source>
</evidence>
<keyword evidence="7" id="KW-0732">Signal</keyword>
<evidence type="ECO:0000256" key="1">
    <source>
        <dbReference type="ARBA" id="ARBA00010718"/>
    </source>
</evidence>
<name>A0A370KD44_9GAMM</name>
<evidence type="ECO:0000256" key="6">
    <source>
        <dbReference type="ARBA" id="ARBA00048348"/>
    </source>
</evidence>
<comment type="catalytic activity">
    <reaction evidence="6">
        <text>hydrogencarbonate + H(+) = CO2 + H2O</text>
        <dbReference type="Rhea" id="RHEA:10748"/>
        <dbReference type="ChEBI" id="CHEBI:15377"/>
        <dbReference type="ChEBI" id="CHEBI:15378"/>
        <dbReference type="ChEBI" id="CHEBI:16526"/>
        <dbReference type="ChEBI" id="CHEBI:17544"/>
        <dbReference type="EC" id="4.2.1.1"/>
    </reaction>
</comment>
<keyword evidence="3" id="KW-0479">Metal-binding</keyword>
<dbReference type="EMBL" id="QQSY01000001">
    <property type="protein sequence ID" value="RDJ00576.1"/>
    <property type="molecule type" value="Genomic_DNA"/>
</dbReference>
<dbReference type="InterPro" id="IPR023561">
    <property type="entry name" value="Carbonic_anhydrase_a-class"/>
</dbReference>
<evidence type="ECO:0000259" key="8">
    <source>
        <dbReference type="PROSITE" id="PS51144"/>
    </source>
</evidence>
<keyword evidence="10" id="KW-1185">Reference proteome</keyword>
<feature type="signal peptide" evidence="7">
    <location>
        <begin position="1"/>
        <end position="30"/>
    </location>
</feature>
<protein>
    <recommendedName>
        <fullName evidence="2">carbonic anhydrase</fullName>
        <ecNumber evidence="2">4.2.1.1</ecNumber>
    </recommendedName>
</protein>
<evidence type="ECO:0000256" key="4">
    <source>
        <dbReference type="ARBA" id="ARBA00022833"/>
    </source>
</evidence>
<dbReference type="CDD" id="cd03124">
    <property type="entry name" value="alpha_CA_prokaryotic_like"/>
    <property type="match status" value="1"/>
</dbReference>
<evidence type="ECO:0000313" key="9">
    <source>
        <dbReference type="EMBL" id="RDJ00576.1"/>
    </source>
</evidence>
<dbReference type="PANTHER" id="PTHR18952:SF265">
    <property type="entry name" value="CARBONIC ANHYDRASE"/>
    <property type="match status" value="1"/>
</dbReference>
<dbReference type="InterPro" id="IPR036398">
    <property type="entry name" value="CA_dom_sf"/>
</dbReference>
<comment type="similarity">
    <text evidence="1">Belongs to the alpha-carbonic anhydrase family.</text>
</comment>
<organism evidence="9 10">
    <name type="scientific">Dyella solisilvae</name>
    <dbReference type="NCBI Taxonomy" id="1920168"/>
    <lineage>
        <taxon>Bacteria</taxon>
        <taxon>Pseudomonadati</taxon>
        <taxon>Pseudomonadota</taxon>
        <taxon>Gammaproteobacteria</taxon>
        <taxon>Lysobacterales</taxon>
        <taxon>Rhodanobacteraceae</taxon>
        <taxon>Dyella</taxon>
    </lineage>
</organism>
<proteinExistence type="inferred from homology"/>
<reference evidence="9 10" key="1">
    <citation type="submission" date="2018-07" db="EMBL/GenBank/DDBJ databases">
        <title>Dyella solisilvae sp. nov., isolated from the pine and broad-leaved mixed forest soil.</title>
        <authorList>
            <person name="Gao Z."/>
            <person name="Qiu L."/>
        </authorList>
    </citation>
    <scope>NUCLEOTIDE SEQUENCE [LARGE SCALE GENOMIC DNA]</scope>
    <source>
        <strain evidence="9 10">DHG54</strain>
    </source>
</reference>
<dbReference type="Proteomes" id="UP000254711">
    <property type="component" value="Unassembled WGS sequence"/>
</dbReference>
<sequence length="266" mass="29112">MEMIMQKHSVVPLTCLAALVVVTASASVLAQSQHDWSAAPHWTYAGATGPDHWGAMDPRFTACGKGKDQSPIDLESRDAKSGKNGAFHIAYEKTDVALVNNGHTIQANVKDPNDTVTLDGDTYHLAQFHFHTPSEHTTDGQRYKLEAHFVNEDSNKRALVVGVLVREGKPNPGLAPVFSQLPASEESASNQPISVDLASVLPKDHRAFVYTGSLTTPPCTEGVHWVVLEQPIEMSREQIDSFARIFHANNRPLQKANGREIDDESE</sequence>
<dbReference type="SMART" id="SM01057">
    <property type="entry name" value="Carb_anhydrase"/>
    <property type="match status" value="1"/>
</dbReference>